<keyword evidence="1 2" id="KW-0808">Transferase</keyword>
<keyword evidence="2" id="KW-0460">Magnesium</keyword>
<dbReference type="GO" id="GO:0008834">
    <property type="term" value="F:ditrans,polycis-undecaprenyl-diphosphate synthase [(2E,6E)-farnesyl-diphosphate specific] activity"/>
    <property type="evidence" value="ECO:0007669"/>
    <property type="project" value="TreeGrafter"/>
</dbReference>
<reference evidence="4" key="1">
    <citation type="submission" date="2016-08" db="EMBL/GenBank/DDBJ databases">
        <title>Complete genome sequence of the organohalide-respiring Epsilonproteobacterium Sulfurospirillum halorespirans.</title>
        <authorList>
            <person name="Goris T."/>
            <person name="Zimmermann J."/>
            <person name="Schenz B."/>
            <person name="Lemos M."/>
            <person name="Hackermueller J."/>
            <person name="Diekert G."/>
        </authorList>
    </citation>
    <scope>NUCLEOTIDE SEQUENCE [LARGE SCALE GENOMIC DNA]</scope>
    <source>
        <strain>DSM 13726</strain>
        <strain evidence="4">PCE-M2</strain>
    </source>
</reference>
<gene>
    <name evidence="3" type="ORF">SHALO_0594</name>
</gene>
<dbReference type="HAMAP" id="MF_01139">
    <property type="entry name" value="ISPT"/>
    <property type="match status" value="1"/>
</dbReference>
<dbReference type="KEGG" id="shal:SHALO_0594"/>
<dbReference type="EC" id="2.5.1.-" evidence="2"/>
<dbReference type="InterPro" id="IPR018520">
    <property type="entry name" value="UPP_synth-like_CS"/>
</dbReference>
<feature type="binding site" evidence="2">
    <location>
        <begin position="203"/>
        <end position="205"/>
    </location>
    <ligand>
        <name>substrate</name>
    </ligand>
</feature>
<keyword evidence="2" id="KW-0479">Metal-binding</keyword>
<feature type="binding site" evidence="2">
    <location>
        <begin position="37"/>
        <end position="40"/>
    </location>
    <ligand>
        <name>substrate</name>
    </ligand>
</feature>
<dbReference type="FunFam" id="3.40.1180.10:FF:000001">
    <property type="entry name" value="(2E,6E)-farnesyl-diphosphate-specific ditrans,polycis-undecaprenyl-diphosphate synthase"/>
    <property type="match status" value="1"/>
</dbReference>
<feature type="binding site" evidence="2">
    <location>
        <position position="85"/>
    </location>
    <ligand>
        <name>substrate</name>
    </ligand>
</feature>
<feature type="binding site" evidence="2">
    <location>
        <position position="49"/>
    </location>
    <ligand>
        <name>substrate</name>
    </ligand>
</feature>
<dbReference type="Gene3D" id="3.40.1180.10">
    <property type="entry name" value="Decaprenyl diphosphate synthase-like"/>
    <property type="match status" value="1"/>
</dbReference>
<dbReference type="NCBIfam" id="TIGR00055">
    <property type="entry name" value="uppS"/>
    <property type="match status" value="1"/>
</dbReference>
<feature type="binding site" evidence="2">
    <location>
        <position position="41"/>
    </location>
    <ligand>
        <name>substrate</name>
    </ligand>
</feature>
<dbReference type="InterPro" id="IPR036424">
    <property type="entry name" value="UPP_synth-like_sf"/>
</dbReference>
<feature type="binding site" evidence="2">
    <location>
        <position position="87"/>
    </location>
    <ligand>
        <name>substrate</name>
    </ligand>
</feature>
<accession>A0A1D7THD0</accession>
<evidence type="ECO:0000313" key="3">
    <source>
        <dbReference type="EMBL" id="AOO64383.1"/>
    </source>
</evidence>
<dbReference type="GO" id="GO:0000287">
    <property type="term" value="F:magnesium ion binding"/>
    <property type="evidence" value="ECO:0007669"/>
    <property type="project" value="UniProtKB-UniRule"/>
</dbReference>
<feature type="binding site" evidence="2">
    <location>
        <begin position="81"/>
        <end position="83"/>
    </location>
    <ligand>
        <name>substrate</name>
    </ligand>
</feature>
<dbReference type="SUPFAM" id="SSF64005">
    <property type="entry name" value="Undecaprenyl diphosphate synthase"/>
    <property type="match status" value="1"/>
</dbReference>
<evidence type="ECO:0000313" key="4">
    <source>
        <dbReference type="Proteomes" id="UP000094609"/>
    </source>
</evidence>
<dbReference type="AlphaFoldDB" id="A0A1D7THD0"/>
<keyword evidence="4" id="KW-1185">Reference proteome</keyword>
<feature type="active site" evidence="2">
    <location>
        <position position="36"/>
    </location>
</feature>
<dbReference type="InterPro" id="IPR001441">
    <property type="entry name" value="UPP_synth-like"/>
</dbReference>
<name>A0A1D7THD0_9BACT</name>
<comment type="similarity">
    <text evidence="2">Belongs to the UPP synthase family.</text>
</comment>
<dbReference type="PROSITE" id="PS01066">
    <property type="entry name" value="UPP_SYNTHASE"/>
    <property type="match status" value="1"/>
</dbReference>
<proteinExistence type="inferred from homology"/>
<dbReference type="Proteomes" id="UP000094609">
    <property type="component" value="Chromosome"/>
</dbReference>
<dbReference type="PANTHER" id="PTHR10291">
    <property type="entry name" value="DEHYDRODOLICHYL DIPHOSPHATE SYNTHASE FAMILY MEMBER"/>
    <property type="match status" value="1"/>
</dbReference>
<feature type="binding site" evidence="2">
    <location>
        <position position="197"/>
    </location>
    <ligand>
        <name>substrate</name>
    </ligand>
</feature>
<feature type="active site" description="Proton acceptor" evidence="2">
    <location>
        <position position="84"/>
    </location>
</feature>
<feature type="binding site" evidence="2">
    <location>
        <position position="216"/>
    </location>
    <ligand>
        <name>Mg(2+)</name>
        <dbReference type="ChEBI" id="CHEBI:18420"/>
    </ligand>
</feature>
<feature type="binding site" evidence="2">
    <location>
        <position position="36"/>
    </location>
    <ligand>
        <name>Mg(2+)</name>
        <dbReference type="ChEBI" id="CHEBI:18420"/>
    </ligand>
</feature>
<dbReference type="PANTHER" id="PTHR10291:SF0">
    <property type="entry name" value="DEHYDRODOLICHYL DIPHOSPHATE SYNTHASE 2"/>
    <property type="match status" value="1"/>
</dbReference>
<protein>
    <recommendedName>
        <fullName evidence="2">Isoprenyl transferase</fullName>
        <ecNumber evidence="2">2.5.1.-</ecNumber>
    </recommendedName>
</protein>
<comment type="function">
    <text evidence="2">Catalyzes the condensation of isopentenyl diphosphate (IPP) with allylic pyrophosphates generating different type of terpenoids.</text>
</comment>
<dbReference type="NCBIfam" id="NF011407">
    <property type="entry name" value="PRK14833.1"/>
    <property type="match status" value="1"/>
</dbReference>
<dbReference type="STRING" id="1193502.SHALO_0594"/>
<organism evidence="3 4">
    <name type="scientific">Sulfurospirillum halorespirans DSM 13726</name>
    <dbReference type="NCBI Taxonomy" id="1193502"/>
    <lineage>
        <taxon>Bacteria</taxon>
        <taxon>Pseudomonadati</taxon>
        <taxon>Campylobacterota</taxon>
        <taxon>Epsilonproteobacteria</taxon>
        <taxon>Campylobacterales</taxon>
        <taxon>Sulfurospirillaceae</taxon>
        <taxon>Sulfurospirillum</taxon>
    </lineage>
</organism>
<feature type="binding site" evidence="2">
    <location>
        <position position="53"/>
    </location>
    <ligand>
        <name>substrate</name>
    </ligand>
</feature>
<dbReference type="GO" id="GO:0005829">
    <property type="term" value="C:cytosol"/>
    <property type="evidence" value="ECO:0007669"/>
    <property type="project" value="TreeGrafter"/>
</dbReference>
<dbReference type="CDD" id="cd00475">
    <property type="entry name" value="Cis_IPPS"/>
    <property type="match status" value="1"/>
</dbReference>
<dbReference type="Pfam" id="PF01255">
    <property type="entry name" value="Prenyltransf"/>
    <property type="match status" value="1"/>
</dbReference>
<dbReference type="EMBL" id="CP017111">
    <property type="protein sequence ID" value="AOO64383.1"/>
    <property type="molecule type" value="Genomic_DNA"/>
</dbReference>
<comment type="subunit">
    <text evidence="2">Homodimer.</text>
</comment>
<sequence length="249" mass="28373">MSSKAKGKEDKMPPNNTGHKEVEIMNDLVHLAIIMDGNGRWAQRQGKERSFGHKEGAKKVREITKYAAKMGIKYLTLYAFSTENWDRPKAEVTVLMKLLSKYLHSEISTLLENNIRFDVIGDMSKFSTSLQKEIAYAKEMTEHCTGLRQVLAINYGAHDEILRAINKCLHVKGEITKEILESNLDTAGIPDVDLLLRTGGDYRLSNFLLWQAAYAELFFTKTLWPEFSTGELEAIISEYTSTERRYGKI</sequence>
<dbReference type="GO" id="GO:0016094">
    <property type="term" value="P:polyprenol biosynthetic process"/>
    <property type="evidence" value="ECO:0007669"/>
    <property type="project" value="TreeGrafter"/>
</dbReference>
<evidence type="ECO:0000256" key="2">
    <source>
        <dbReference type="HAMAP-Rule" id="MF_01139"/>
    </source>
</evidence>
<comment type="cofactor">
    <cofactor evidence="2">
        <name>Mg(2+)</name>
        <dbReference type="ChEBI" id="CHEBI:18420"/>
    </cofactor>
    <text evidence="2">Binds 2 magnesium ions per subunit.</text>
</comment>
<evidence type="ECO:0000256" key="1">
    <source>
        <dbReference type="ARBA" id="ARBA00022679"/>
    </source>
</evidence>
<dbReference type="PATRIC" id="fig|1193502.14.peg.603"/>